<sequence>MRRAGFGVLLVAWLYGVPFLLIVGLIRRTADPYLATRAAATAFGAATDTILVCGLVLNAALPAAGLLLAALVRADEWKRRFTWALGGTALMFVAVALVAGAATAPVVGHVPDDREPKPRVTQCIPISGGRGCPGG</sequence>
<name>A0ABQ4D3X3_9ACTN</name>
<evidence type="ECO:0000256" key="1">
    <source>
        <dbReference type="SAM" id="Phobius"/>
    </source>
</evidence>
<evidence type="ECO:0008006" key="4">
    <source>
        <dbReference type="Google" id="ProtNLM"/>
    </source>
</evidence>
<evidence type="ECO:0000313" key="2">
    <source>
        <dbReference type="EMBL" id="GIF78219.1"/>
    </source>
</evidence>
<keyword evidence="3" id="KW-1185">Reference proteome</keyword>
<reference evidence="2 3" key="1">
    <citation type="submission" date="2021-01" db="EMBL/GenBank/DDBJ databases">
        <title>Whole genome shotgun sequence of Asanoa siamensis NBRC 107932.</title>
        <authorList>
            <person name="Komaki H."/>
            <person name="Tamura T."/>
        </authorList>
    </citation>
    <scope>NUCLEOTIDE SEQUENCE [LARGE SCALE GENOMIC DNA]</scope>
    <source>
        <strain evidence="2 3">NBRC 107932</strain>
    </source>
</reference>
<proteinExistence type="predicted"/>
<protein>
    <recommendedName>
        <fullName evidence="4">Integral membrane protein</fullName>
    </recommendedName>
</protein>
<keyword evidence="1" id="KW-0812">Transmembrane</keyword>
<evidence type="ECO:0000313" key="3">
    <source>
        <dbReference type="Proteomes" id="UP000604117"/>
    </source>
</evidence>
<comment type="caution">
    <text evidence="2">The sequence shown here is derived from an EMBL/GenBank/DDBJ whole genome shotgun (WGS) entry which is preliminary data.</text>
</comment>
<dbReference type="EMBL" id="BONE01000125">
    <property type="protein sequence ID" value="GIF78219.1"/>
    <property type="molecule type" value="Genomic_DNA"/>
</dbReference>
<dbReference type="RefSeq" id="WP_203719050.1">
    <property type="nucleotide sequence ID" value="NZ_BONE01000125.1"/>
</dbReference>
<feature type="transmembrane region" description="Helical" evidence="1">
    <location>
        <begin position="38"/>
        <end position="61"/>
    </location>
</feature>
<keyword evidence="1" id="KW-1133">Transmembrane helix</keyword>
<accession>A0ABQ4D3X3</accession>
<organism evidence="2 3">
    <name type="scientific">Asanoa siamensis</name>
    <dbReference type="NCBI Taxonomy" id="926357"/>
    <lineage>
        <taxon>Bacteria</taxon>
        <taxon>Bacillati</taxon>
        <taxon>Actinomycetota</taxon>
        <taxon>Actinomycetes</taxon>
        <taxon>Micromonosporales</taxon>
        <taxon>Micromonosporaceae</taxon>
        <taxon>Asanoa</taxon>
    </lineage>
</organism>
<dbReference type="Proteomes" id="UP000604117">
    <property type="component" value="Unassembled WGS sequence"/>
</dbReference>
<feature type="transmembrane region" description="Helical" evidence="1">
    <location>
        <begin position="81"/>
        <end position="107"/>
    </location>
</feature>
<gene>
    <name evidence="2" type="ORF">Asi02nite_77370</name>
</gene>
<keyword evidence="1" id="KW-0472">Membrane</keyword>
<feature type="transmembrane region" description="Helical" evidence="1">
    <location>
        <begin position="6"/>
        <end position="26"/>
    </location>
</feature>